<evidence type="ECO:0000256" key="1">
    <source>
        <dbReference type="SAM" id="MobiDB-lite"/>
    </source>
</evidence>
<dbReference type="EMBL" id="BAAAPF010000087">
    <property type="protein sequence ID" value="GAA2125263.1"/>
    <property type="molecule type" value="Genomic_DNA"/>
</dbReference>
<keyword evidence="3" id="KW-1185">Reference proteome</keyword>
<protein>
    <submittedName>
        <fullName evidence="2">Uncharacterized protein</fullName>
    </submittedName>
</protein>
<dbReference type="Proteomes" id="UP001500443">
    <property type="component" value="Unassembled WGS sequence"/>
</dbReference>
<reference evidence="2 3" key="1">
    <citation type="journal article" date="2019" name="Int. J. Syst. Evol. Microbiol.">
        <title>The Global Catalogue of Microorganisms (GCM) 10K type strain sequencing project: providing services to taxonomists for standard genome sequencing and annotation.</title>
        <authorList>
            <consortium name="The Broad Institute Genomics Platform"/>
            <consortium name="The Broad Institute Genome Sequencing Center for Infectious Disease"/>
            <person name="Wu L."/>
            <person name="Ma J."/>
        </authorList>
    </citation>
    <scope>NUCLEOTIDE SEQUENCE [LARGE SCALE GENOMIC DNA]</scope>
    <source>
        <strain evidence="2 3">JCM 15481</strain>
    </source>
</reference>
<gene>
    <name evidence="2" type="ORF">GCM10009802_30660</name>
</gene>
<name>A0ABN2YFN2_9ACTN</name>
<accession>A0ABN2YFN2</accession>
<organism evidence="2 3">
    <name type="scientific">Streptomyces synnematoformans</name>
    <dbReference type="NCBI Taxonomy" id="415721"/>
    <lineage>
        <taxon>Bacteria</taxon>
        <taxon>Bacillati</taxon>
        <taxon>Actinomycetota</taxon>
        <taxon>Actinomycetes</taxon>
        <taxon>Kitasatosporales</taxon>
        <taxon>Streptomycetaceae</taxon>
        <taxon>Streptomyces</taxon>
    </lineage>
</organism>
<proteinExistence type="predicted"/>
<sequence length="71" mass="7062">MAAEPELIRARTSPGDWPDGGLGDGVPVADGGGGGGIGEEGAVTAPTIDTARTTNKAFFVRYSAKVIANSS</sequence>
<evidence type="ECO:0000313" key="2">
    <source>
        <dbReference type="EMBL" id="GAA2125263.1"/>
    </source>
</evidence>
<feature type="compositionally biased region" description="Gly residues" evidence="1">
    <location>
        <begin position="18"/>
        <end position="39"/>
    </location>
</feature>
<feature type="region of interest" description="Disordered" evidence="1">
    <location>
        <begin position="1"/>
        <end position="48"/>
    </location>
</feature>
<evidence type="ECO:0000313" key="3">
    <source>
        <dbReference type="Proteomes" id="UP001500443"/>
    </source>
</evidence>
<comment type="caution">
    <text evidence="2">The sequence shown here is derived from an EMBL/GenBank/DDBJ whole genome shotgun (WGS) entry which is preliminary data.</text>
</comment>